<dbReference type="EMBL" id="JACOOT010000019">
    <property type="protein sequence ID" value="MBC5651176.1"/>
    <property type="molecule type" value="Genomic_DNA"/>
</dbReference>
<feature type="transmembrane region" description="Helical" evidence="1">
    <location>
        <begin position="100"/>
        <end position="124"/>
    </location>
</feature>
<evidence type="ECO:0000313" key="2">
    <source>
        <dbReference type="EMBL" id="MBC5651176.1"/>
    </source>
</evidence>
<dbReference type="Proteomes" id="UP000652847">
    <property type="component" value="Unassembled WGS sequence"/>
</dbReference>
<accession>A0A8I0ACB9</accession>
<organism evidence="2 3">
    <name type="scientific">Blautia segnis</name>
    <dbReference type="NCBI Taxonomy" id="2763030"/>
    <lineage>
        <taxon>Bacteria</taxon>
        <taxon>Bacillati</taxon>
        <taxon>Bacillota</taxon>
        <taxon>Clostridia</taxon>
        <taxon>Lachnospirales</taxon>
        <taxon>Lachnospiraceae</taxon>
        <taxon>Blautia</taxon>
    </lineage>
</organism>
<keyword evidence="1" id="KW-0472">Membrane</keyword>
<keyword evidence="1" id="KW-1133">Transmembrane helix</keyword>
<reference evidence="2 3" key="1">
    <citation type="submission" date="2020-08" db="EMBL/GenBank/DDBJ databases">
        <title>Genome public.</title>
        <authorList>
            <person name="Liu C."/>
            <person name="Sun Q."/>
        </authorList>
    </citation>
    <scope>NUCLEOTIDE SEQUENCE [LARGE SCALE GENOMIC DNA]</scope>
    <source>
        <strain evidence="2 3">BX17</strain>
    </source>
</reference>
<dbReference type="RefSeq" id="WP_021926964.1">
    <property type="nucleotide sequence ID" value="NZ_JACOOT010000019.1"/>
</dbReference>
<feature type="transmembrane region" description="Helical" evidence="1">
    <location>
        <begin position="187"/>
        <end position="205"/>
    </location>
</feature>
<feature type="transmembrane region" description="Helical" evidence="1">
    <location>
        <begin position="41"/>
        <end position="62"/>
    </location>
</feature>
<dbReference type="AlphaFoldDB" id="A0A8I0ACB9"/>
<feature type="transmembrane region" description="Helical" evidence="1">
    <location>
        <begin position="151"/>
        <end position="175"/>
    </location>
</feature>
<name>A0A8I0ACB9_9FIRM</name>
<proteinExistence type="predicted"/>
<keyword evidence="3" id="KW-1185">Reference proteome</keyword>
<evidence type="ECO:0000313" key="3">
    <source>
        <dbReference type="Proteomes" id="UP000652847"/>
    </source>
</evidence>
<comment type="caution">
    <text evidence="2">The sequence shown here is derived from an EMBL/GenBank/DDBJ whole genome shotgun (WGS) entry which is preliminary data.</text>
</comment>
<sequence length="246" mass="27017">MLKLMKYEFRKTAFSKLILLSITLLSEIVYLLGIFLKKDVFLSSGIMFLVLCATMGILYIGLESVTVLHRDLNTKQSYMLFLTPKSSYQILGAKILENGISILITGAFFAALAAIDAAAAYFYVGGLKEVWNMVNDVLYVSMHISVDPVSIAFAFFTLLASWISYIVSADFAVILSASVLAGKKASGVVSFVIFIILSILLGMVLDRVPTLQSKESTFALYIAVVLVISAIIYLISGWIMEKKLSV</sequence>
<feature type="transmembrane region" description="Helical" evidence="1">
    <location>
        <begin position="12"/>
        <end position="35"/>
    </location>
</feature>
<evidence type="ECO:0000256" key="1">
    <source>
        <dbReference type="SAM" id="Phobius"/>
    </source>
</evidence>
<protein>
    <submittedName>
        <fullName evidence="2">Uncharacterized protein</fullName>
    </submittedName>
</protein>
<keyword evidence="1" id="KW-0812">Transmembrane</keyword>
<gene>
    <name evidence="2" type="ORF">H8S54_08660</name>
</gene>
<feature type="transmembrane region" description="Helical" evidence="1">
    <location>
        <begin position="217"/>
        <end position="240"/>
    </location>
</feature>